<evidence type="ECO:0000256" key="2">
    <source>
        <dbReference type="ARBA" id="ARBA00004651"/>
    </source>
</evidence>
<dbReference type="PANTHER" id="PTHR45436:SF5">
    <property type="entry name" value="SENSOR HISTIDINE KINASE TRCS"/>
    <property type="match status" value="1"/>
</dbReference>
<dbReference type="CDD" id="cd00082">
    <property type="entry name" value="HisKA"/>
    <property type="match status" value="1"/>
</dbReference>
<dbReference type="CDD" id="cd00075">
    <property type="entry name" value="HATPase"/>
    <property type="match status" value="1"/>
</dbReference>
<feature type="transmembrane region" description="Helical" evidence="12">
    <location>
        <begin position="286"/>
        <end position="307"/>
    </location>
</feature>
<dbReference type="Gene3D" id="1.10.287.130">
    <property type="match status" value="1"/>
</dbReference>
<organism evidence="15 16">
    <name type="scientific">Banduia mediterranea</name>
    <dbReference type="NCBI Taxonomy" id="3075609"/>
    <lineage>
        <taxon>Bacteria</taxon>
        <taxon>Pseudomonadati</taxon>
        <taxon>Pseudomonadota</taxon>
        <taxon>Gammaproteobacteria</taxon>
        <taxon>Nevskiales</taxon>
        <taxon>Algiphilaceae</taxon>
        <taxon>Banduia</taxon>
    </lineage>
</organism>
<evidence type="ECO:0000313" key="15">
    <source>
        <dbReference type="EMBL" id="MDT0496340.1"/>
    </source>
</evidence>
<keyword evidence="5" id="KW-0597">Phosphoprotein</keyword>
<evidence type="ECO:0000259" key="14">
    <source>
        <dbReference type="PROSITE" id="PS50885"/>
    </source>
</evidence>
<feature type="domain" description="Histidine kinase" evidence="13">
    <location>
        <begin position="377"/>
        <end position="585"/>
    </location>
</feature>
<dbReference type="InterPro" id="IPR003660">
    <property type="entry name" value="HAMP_dom"/>
</dbReference>
<dbReference type="Pfam" id="PF02743">
    <property type="entry name" value="dCache_1"/>
    <property type="match status" value="1"/>
</dbReference>
<evidence type="ECO:0000256" key="10">
    <source>
        <dbReference type="ARBA" id="ARBA00023012"/>
    </source>
</evidence>
<evidence type="ECO:0000256" key="1">
    <source>
        <dbReference type="ARBA" id="ARBA00000085"/>
    </source>
</evidence>
<dbReference type="CDD" id="cd18773">
    <property type="entry name" value="PDC1_HK_sensor"/>
    <property type="match status" value="1"/>
</dbReference>
<gene>
    <name evidence="15" type="ORF">RM530_03025</name>
</gene>
<keyword evidence="10" id="KW-0902">Two-component regulatory system</keyword>
<dbReference type="PROSITE" id="PS50885">
    <property type="entry name" value="HAMP"/>
    <property type="match status" value="1"/>
</dbReference>
<sequence length="588" mass="63700">MTIRKTLLLAFLAISLLPALALGALSFSQMRASMQQEIESNLQSRAESVSADIDRMLFERLQNAVTWNHLQVMQDLRIDDVDKRVSAFLGEVKQRYGGVYNLIYCVDADGRVLASSDAGQIGRVEPSSYAWLQAKLPGGVVWIERPQRDRPGGPATFTIRTRIPSQFSDGELGELVLRFDWTQIEGLLDQAAEDRRGVIVADADGRVIAASSLLAPRAVTASLRDWVTPRNRAAVMLRDGAPLIDGKIIVGIDRSQGYEHFAGFGWTTMVLQPLGQALKPVHRMSLVFAALIAGIAAICVLMSSAVASRLSRPIAALTDYTRGFILSGRTTPPPPGSGGEIGRLRDTFVQMVEDLERSREALIRASKLAALGEMSAVMAHEIRTPLGIVRSSAQVLEREPAISPEGRELVGFIASETERLNRLVSSMLDSTRARPLQLAPTAPGGLVRRCVELLNNQADARGVTIRTRIADELPEIECDAEQLTQALLNLLLNAIQILDAGGQVDVSAHMQDDGLHIAVADNGPGIDPEYREQLFDPFVYQREGGTGLGLAIVRQIVEAHGGSVTILDAPISGGAVFEMVLPLQATES</sequence>
<dbReference type="PANTHER" id="PTHR45436">
    <property type="entry name" value="SENSOR HISTIDINE KINASE YKOH"/>
    <property type="match status" value="1"/>
</dbReference>
<dbReference type="RefSeq" id="WP_311363733.1">
    <property type="nucleotide sequence ID" value="NZ_JAVRIC010000003.1"/>
</dbReference>
<dbReference type="InterPro" id="IPR036890">
    <property type="entry name" value="HATPase_C_sf"/>
</dbReference>
<dbReference type="SUPFAM" id="SSF55874">
    <property type="entry name" value="ATPase domain of HSP90 chaperone/DNA topoisomerase II/histidine kinase"/>
    <property type="match status" value="1"/>
</dbReference>
<comment type="caution">
    <text evidence="15">The sequence shown here is derived from an EMBL/GenBank/DDBJ whole genome shotgun (WGS) entry which is preliminary data.</text>
</comment>
<proteinExistence type="predicted"/>
<dbReference type="Gene3D" id="3.30.565.10">
    <property type="entry name" value="Histidine kinase-like ATPase, C-terminal domain"/>
    <property type="match status" value="1"/>
</dbReference>
<dbReference type="InterPro" id="IPR005467">
    <property type="entry name" value="His_kinase_dom"/>
</dbReference>
<dbReference type="EC" id="2.7.13.3" evidence="3"/>
<dbReference type="InterPro" id="IPR003661">
    <property type="entry name" value="HisK_dim/P_dom"/>
</dbReference>
<evidence type="ECO:0000256" key="9">
    <source>
        <dbReference type="ARBA" id="ARBA00022989"/>
    </source>
</evidence>
<keyword evidence="4" id="KW-1003">Cell membrane</keyword>
<dbReference type="EMBL" id="JAVRIC010000003">
    <property type="protein sequence ID" value="MDT0496340.1"/>
    <property type="molecule type" value="Genomic_DNA"/>
</dbReference>
<evidence type="ECO:0000256" key="4">
    <source>
        <dbReference type="ARBA" id="ARBA00022475"/>
    </source>
</evidence>
<evidence type="ECO:0000256" key="3">
    <source>
        <dbReference type="ARBA" id="ARBA00012438"/>
    </source>
</evidence>
<dbReference type="InterPro" id="IPR033479">
    <property type="entry name" value="dCache_1"/>
</dbReference>
<dbReference type="InterPro" id="IPR003594">
    <property type="entry name" value="HATPase_dom"/>
</dbReference>
<keyword evidence="6" id="KW-0808">Transferase</keyword>
<keyword evidence="7 12" id="KW-0812">Transmembrane</keyword>
<feature type="domain" description="HAMP" evidence="14">
    <location>
        <begin position="308"/>
        <end position="360"/>
    </location>
</feature>
<reference evidence="15 16" key="1">
    <citation type="submission" date="2023-09" db="EMBL/GenBank/DDBJ databases">
        <authorList>
            <person name="Rey-Velasco X."/>
        </authorList>
    </citation>
    <scope>NUCLEOTIDE SEQUENCE [LARGE SCALE GENOMIC DNA]</scope>
    <source>
        <strain evidence="15 16">W345</strain>
    </source>
</reference>
<dbReference type="Gene3D" id="6.10.340.10">
    <property type="match status" value="1"/>
</dbReference>
<evidence type="ECO:0000256" key="7">
    <source>
        <dbReference type="ARBA" id="ARBA00022692"/>
    </source>
</evidence>
<keyword evidence="16" id="KW-1185">Reference proteome</keyword>
<dbReference type="InterPro" id="IPR004358">
    <property type="entry name" value="Sig_transdc_His_kin-like_C"/>
</dbReference>
<dbReference type="Gene3D" id="3.30.450.20">
    <property type="entry name" value="PAS domain"/>
    <property type="match status" value="1"/>
</dbReference>
<dbReference type="Pfam" id="PF02518">
    <property type="entry name" value="HATPase_c"/>
    <property type="match status" value="1"/>
</dbReference>
<dbReference type="PRINTS" id="PR00344">
    <property type="entry name" value="BCTRLSENSOR"/>
</dbReference>
<dbReference type="PROSITE" id="PS50109">
    <property type="entry name" value="HIS_KIN"/>
    <property type="match status" value="1"/>
</dbReference>
<dbReference type="SMART" id="SM00304">
    <property type="entry name" value="HAMP"/>
    <property type="match status" value="1"/>
</dbReference>
<evidence type="ECO:0000256" key="6">
    <source>
        <dbReference type="ARBA" id="ARBA00022679"/>
    </source>
</evidence>
<comment type="subcellular location">
    <subcellularLocation>
        <location evidence="2">Cell membrane</location>
        <topology evidence="2">Multi-pass membrane protein</topology>
    </subcellularLocation>
</comment>
<keyword evidence="8 15" id="KW-0418">Kinase</keyword>
<dbReference type="Pfam" id="PF00512">
    <property type="entry name" value="HisKA"/>
    <property type="match status" value="1"/>
</dbReference>
<dbReference type="SUPFAM" id="SSF47384">
    <property type="entry name" value="Homodimeric domain of signal transducing histidine kinase"/>
    <property type="match status" value="1"/>
</dbReference>
<dbReference type="SMART" id="SM00388">
    <property type="entry name" value="HisKA"/>
    <property type="match status" value="1"/>
</dbReference>
<keyword evidence="11 12" id="KW-0472">Membrane</keyword>
<keyword evidence="9 12" id="KW-1133">Transmembrane helix</keyword>
<name>A0ABU2WEP7_9GAMM</name>
<evidence type="ECO:0000256" key="11">
    <source>
        <dbReference type="ARBA" id="ARBA00023136"/>
    </source>
</evidence>
<protein>
    <recommendedName>
        <fullName evidence="3">histidine kinase</fullName>
        <ecNumber evidence="3">2.7.13.3</ecNumber>
    </recommendedName>
</protein>
<evidence type="ECO:0000313" key="16">
    <source>
        <dbReference type="Proteomes" id="UP001254608"/>
    </source>
</evidence>
<dbReference type="InterPro" id="IPR050428">
    <property type="entry name" value="TCS_sensor_his_kinase"/>
</dbReference>
<dbReference type="SMART" id="SM00387">
    <property type="entry name" value="HATPase_c"/>
    <property type="match status" value="1"/>
</dbReference>
<evidence type="ECO:0000259" key="13">
    <source>
        <dbReference type="PROSITE" id="PS50109"/>
    </source>
</evidence>
<dbReference type="GO" id="GO:0016301">
    <property type="term" value="F:kinase activity"/>
    <property type="evidence" value="ECO:0007669"/>
    <property type="project" value="UniProtKB-KW"/>
</dbReference>
<evidence type="ECO:0000256" key="12">
    <source>
        <dbReference type="SAM" id="Phobius"/>
    </source>
</evidence>
<comment type="catalytic activity">
    <reaction evidence="1">
        <text>ATP + protein L-histidine = ADP + protein N-phospho-L-histidine.</text>
        <dbReference type="EC" id="2.7.13.3"/>
    </reaction>
</comment>
<evidence type="ECO:0000256" key="5">
    <source>
        <dbReference type="ARBA" id="ARBA00022553"/>
    </source>
</evidence>
<accession>A0ABU2WEP7</accession>
<evidence type="ECO:0000256" key="8">
    <source>
        <dbReference type="ARBA" id="ARBA00022777"/>
    </source>
</evidence>
<dbReference type="InterPro" id="IPR036097">
    <property type="entry name" value="HisK_dim/P_sf"/>
</dbReference>
<dbReference type="Proteomes" id="UP001254608">
    <property type="component" value="Unassembled WGS sequence"/>
</dbReference>